<dbReference type="AlphaFoldDB" id="A0AAN8WCY3"/>
<dbReference type="InterPro" id="IPR026961">
    <property type="entry name" value="PGG_dom"/>
</dbReference>
<dbReference type="InterPro" id="IPR002110">
    <property type="entry name" value="Ankyrin_rpt"/>
</dbReference>
<dbReference type="InterPro" id="IPR036770">
    <property type="entry name" value="Ankyrin_rpt-contain_sf"/>
</dbReference>
<keyword evidence="3" id="KW-0472">Membrane</keyword>
<feature type="repeat" description="ANK" evidence="1">
    <location>
        <begin position="314"/>
        <end position="336"/>
    </location>
</feature>
<evidence type="ECO:0000256" key="1">
    <source>
        <dbReference type="PROSITE-ProRule" id="PRU00023"/>
    </source>
</evidence>
<feature type="compositionally biased region" description="Low complexity" evidence="2">
    <location>
        <begin position="555"/>
        <end position="566"/>
    </location>
</feature>
<evidence type="ECO:0000313" key="5">
    <source>
        <dbReference type="EMBL" id="KAK6947509.1"/>
    </source>
</evidence>
<accession>A0AAN8WCY3</accession>
<keyword evidence="3" id="KW-1133">Transmembrane helix</keyword>
<feature type="transmembrane region" description="Helical" evidence="3">
    <location>
        <begin position="647"/>
        <end position="670"/>
    </location>
</feature>
<feature type="repeat" description="ANK" evidence="1">
    <location>
        <begin position="35"/>
        <end position="67"/>
    </location>
</feature>
<keyword evidence="1" id="KW-0040">ANK repeat</keyword>
<keyword evidence="3" id="KW-0812">Transmembrane</keyword>
<dbReference type="PROSITE" id="PS50088">
    <property type="entry name" value="ANK_REPEAT"/>
    <property type="match status" value="4"/>
</dbReference>
<dbReference type="Gene3D" id="1.25.40.20">
    <property type="entry name" value="Ankyrin repeat-containing domain"/>
    <property type="match status" value="3"/>
</dbReference>
<sequence length="736" mass="80548">MDPILFKAARDGNVESLLKLLERDPLTLDRVATYCADTPLHIAAMLGHHQFIKELVKHQSRVAEYAKELNRDGFSAMHLASANGHTEVVKALLEISHELCGVKGREKKTPLHCAAIKGRADIISELVMASPVCALEVTSNCQTALHLAIKSNQFEALKVLVEKLKQHDMDEVLNFKDDEGNTVVELLVNYHNRTPGALQINTVNDNGLTPLDLLLICQCEIGDAEIERILRNVGAVRALVLNNPTPVISSASLSRRLSYGNGVLSRSQSSSPRLNGRNTMDPVLFKAARDGNVESLLRLLESDPLILDRVATHCADTPLHIAAMLGHLDFVRELIRCKDNAKEYAKELNQDGFSAMHLASANGHVNIVQALIGLGYDLCSVKGRENKTPIHCAAMKGRAEIITQILSASPFSAMDVTARCQTALHLAVKNNQFDALRALVDKIKQNDMEDVLNFKDNEGNTVLHLAIAKNNFQASSFVKKLYTFSILISKYTCTFQVVKLLVNNQNGTPGLLQVNAVNNSSLTALDLLLICQSESGNAEIERILRQAGAVRAATPASHSSLPSTSSPRHDVAQSSNSPSNNPSQDKTDAWERCFKFQFGRDKPEDVRNILLVVFVVLATTTYQAGLSPPGGIMQEGERKGEAVLASYTFPFIWFMFVNSAGFFVSMLTISELTNGFPFHGELLVAVTAMMAAYDCGMVSVTPPGGLRMLFALLSVCMPFGIAYAANAIRTWHKKHK</sequence>
<dbReference type="PANTHER" id="PTHR24128:SF61">
    <property type="entry name" value="ANKYRIN REPEAT-CONTAINING PROTEIN BDA1-LIKE"/>
    <property type="match status" value="1"/>
</dbReference>
<feature type="repeat" description="ANK" evidence="1">
    <location>
        <begin position="72"/>
        <end position="94"/>
    </location>
</feature>
<dbReference type="Pfam" id="PF12796">
    <property type="entry name" value="Ank_2"/>
    <property type="match status" value="4"/>
</dbReference>
<dbReference type="SUPFAM" id="SSF48403">
    <property type="entry name" value="Ankyrin repeat"/>
    <property type="match status" value="2"/>
</dbReference>
<dbReference type="SMART" id="SM00248">
    <property type="entry name" value="ANK"/>
    <property type="match status" value="10"/>
</dbReference>
<reference evidence="5 6" key="1">
    <citation type="submission" date="2023-12" db="EMBL/GenBank/DDBJ databases">
        <title>A high-quality genome assembly for Dillenia turbinata (Dilleniales).</title>
        <authorList>
            <person name="Chanderbali A."/>
        </authorList>
    </citation>
    <scope>NUCLEOTIDE SEQUENCE [LARGE SCALE GENOMIC DNA]</scope>
    <source>
        <strain evidence="5">LSX21</strain>
        <tissue evidence="5">Leaf</tissue>
    </source>
</reference>
<dbReference type="Proteomes" id="UP001370490">
    <property type="component" value="Unassembled WGS sequence"/>
</dbReference>
<protein>
    <submittedName>
        <fullName evidence="5">PGG domain</fullName>
    </submittedName>
</protein>
<feature type="compositionally biased region" description="Low complexity" evidence="2">
    <location>
        <begin position="574"/>
        <end position="583"/>
    </location>
</feature>
<evidence type="ECO:0000256" key="2">
    <source>
        <dbReference type="SAM" id="MobiDB-lite"/>
    </source>
</evidence>
<evidence type="ECO:0000256" key="3">
    <source>
        <dbReference type="SAM" id="Phobius"/>
    </source>
</evidence>
<feature type="repeat" description="ANK" evidence="1">
    <location>
        <begin position="351"/>
        <end position="383"/>
    </location>
</feature>
<evidence type="ECO:0000313" key="6">
    <source>
        <dbReference type="Proteomes" id="UP001370490"/>
    </source>
</evidence>
<dbReference type="PROSITE" id="PS50297">
    <property type="entry name" value="ANK_REP_REGION"/>
    <property type="match status" value="3"/>
</dbReference>
<feature type="domain" description="PGG" evidence="4">
    <location>
        <begin position="604"/>
        <end position="690"/>
    </location>
</feature>
<feature type="transmembrane region" description="Helical" evidence="3">
    <location>
        <begin position="706"/>
        <end position="728"/>
    </location>
</feature>
<keyword evidence="6" id="KW-1185">Reference proteome</keyword>
<feature type="region of interest" description="Disordered" evidence="2">
    <location>
        <begin position="555"/>
        <end position="586"/>
    </location>
</feature>
<dbReference type="PANTHER" id="PTHR24128">
    <property type="entry name" value="HOMEOBOX PROTEIN WARIAI"/>
    <property type="match status" value="1"/>
</dbReference>
<evidence type="ECO:0000259" key="4">
    <source>
        <dbReference type="Pfam" id="PF13962"/>
    </source>
</evidence>
<comment type="caution">
    <text evidence="5">The sequence shown here is derived from an EMBL/GenBank/DDBJ whole genome shotgun (WGS) entry which is preliminary data.</text>
</comment>
<dbReference type="Pfam" id="PF13962">
    <property type="entry name" value="PGG"/>
    <property type="match status" value="1"/>
</dbReference>
<dbReference type="EMBL" id="JBAMMX010000001">
    <property type="protein sequence ID" value="KAK6947509.1"/>
    <property type="molecule type" value="Genomic_DNA"/>
</dbReference>
<name>A0AAN8WCY3_9MAGN</name>
<gene>
    <name evidence="5" type="ORF">RJ641_000982</name>
</gene>
<feature type="non-terminal residue" evidence="5">
    <location>
        <position position="736"/>
    </location>
</feature>
<proteinExistence type="predicted"/>
<organism evidence="5 6">
    <name type="scientific">Dillenia turbinata</name>
    <dbReference type="NCBI Taxonomy" id="194707"/>
    <lineage>
        <taxon>Eukaryota</taxon>
        <taxon>Viridiplantae</taxon>
        <taxon>Streptophyta</taxon>
        <taxon>Embryophyta</taxon>
        <taxon>Tracheophyta</taxon>
        <taxon>Spermatophyta</taxon>
        <taxon>Magnoliopsida</taxon>
        <taxon>eudicotyledons</taxon>
        <taxon>Gunneridae</taxon>
        <taxon>Pentapetalae</taxon>
        <taxon>Dilleniales</taxon>
        <taxon>Dilleniaceae</taxon>
        <taxon>Dillenia</taxon>
    </lineage>
</organism>